<evidence type="ECO:0000256" key="2">
    <source>
        <dbReference type="ARBA" id="ARBA00022737"/>
    </source>
</evidence>
<dbReference type="Proteomes" id="UP000243217">
    <property type="component" value="Unassembled WGS sequence"/>
</dbReference>
<reference evidence="5 6" key="1">
    <citation type="journal article" date="2014" name="Genome Biol. Evol.">
        <title>The secreted proteins of Achlya hypogyna and Thraustotheca clavata identify the ancestral oomycete secretome and reveal gene acquisitions by horizontal gene transfer.</title>
        <authorList>
            <person name="Misner I."/>
            <person name="Blouin N."/>
            <person name="Leonard G."/>
            <person name="Richards T.A."/>
            <person name="Lane C.E."/>
        </authorList>
    </citation>
    <scope>NUCLEOTIDE SEQUENCE [LARGE SCALE GENOMIC DNA]</scope>
    <source>
        <strain evidence="5 6">ATCC 34112</strain>
    </source>
</reference>
<dbReference type="PANTHER" id="PTHR19869:SF1">
    <property type="entry name" value="WD REPEAT-CONTAINING PROTEIN 31"/>
    <property type="match status" value="1"/>
</dbReference>
<dbReference type="PANTHER" id="PTHR19869">
    <property type="entry name" value="SPERMATID WD-REPEAT PROTEIN"/>
    <property type="match status" value="1"/>
</dbReference>
<dbReference type="InterPro" id="IPR040066">
    <property type="entry name" value="WDR31"/>
</dbReference>
<gene>
    <name evidence="5" type="ORF">THRCLA_09839</name>
</gene>
<dbReference type="EMBL" id="JNBS01002805">
    <property type="protein sequence ID" value="OQR89236.1"/>
    <property type="molecule type" value="Genomic_DNA"/>
</dbReference>
<feature type="repeat" description="WD" evidence="3">
    <location>
        <begin position="125"/>
        <end position="166"/>
    </location>
</feature>
<feature type="repeat" description="WD" evidence="3">
    <location>
        <begin position="258"/>
        <end position="300"/>
    </location>
</feature>
<dbReference type="SMART" id="SM00320">
    <property type="entry name" value="WD40"/>
    <property type="match status" value="6"/>
</dbReference>
<dbReference type="OrthoDB" id="6262491at2759"/>
<protein>
    <submittedName>
        <fullName evidence="5">Uncharacterized protein</fullName>
    </submittedName>
</protein>
<dbReference type="Gene3D" id="2.130.10.10">
    <property type="entry name" value="YVTN repeat-like/Quinoprotein amine dehydrogenase"/>
    <property type="match status" value="3"/>
</dbReference>
<organism evidence="5 6">
    <name type="scientific">Thraustotheca clavata</name>
    <dbReference type="NCBI Taxonomy" id="74557"/>
    <lineage>
        <taxon>Eukaryota</taxon>
        <taxon>Sar</taxon>
        <taxon>Stramenopiles</taxon>
        <taxon>Oomycota</taxon>
        <taxon>Saprolegniomycetes</taxon>
        <taxon>Saprolegniales</taxon>
        <taxon>Achlyaceae</taxon>
        <taxon>Thraustotheca</taxon>
    </lineage>
</organism>
<dbReference type="Pfam" id="PF00400">
    <property type="entry name" value="WD40"/>
    <property type="match status" value="4"/>
</dbReference>
<dbReference type="InterPro" id="IPR036322">
    <property type="entry name" value="WD40_repeat_dom_sf"/>
</dbReference>
<sequence length="350" mass="38592">MGLCSTKQRNTTQWTTDGIDEDNEVSDESVQLVFDRQDVPTNSIAHLSPMYPSLVASGWDDGLINIVDWNSRIAVLTFAAHEKSVNRLVFAPKTNSLYSCSRDTTISRHSINLQNEIPTSKLSTFKGHTLSVSAIAIDDAESMLASGGRDTAVSIWDVATFTRLQQTIISQNVVTCMKWVPEATNLIAQGGEDLCLRVWDTRSWKAPAQIIEGYVYFPLSLDISDDGNYILTSSKGFNGVGCEGRVWDRRTGRQICEMTGHIQDTTACTFIPQCNAYAITASKDSSIRVWNARDGCLISTSHHPNAGMFTSVSCLPPDKENVARIFTSSFVGNLTMYSYNIDSSSIEIKI</sequence>
<keyword evidence="2" id="KW-0677">Repeat</keyword>
<evidence type="ECO:0000256" key="3">
    <source>
        <dbReference type="PROSITE-ProRule" id="PRU00221"/>
    </source>
</evidence>
<dbReference type="SUPFAM" id="SSF50978">
    <property type="entry name" value="WD40 repeat-like"/>
    <property type="match status" value="1"/>
</dbReference>
<dbReference type="PROSITE" id="PS00678">
    <property type="entry name" value="WD_REPEATS_1"/>
    <property type="match status" value="2"/>
</dbReference>
<evidence type="ECO:0000313" key="6">
    <source>
        <dbReference type="Proteomes" id="UP000243217"/>
    </source>
</evidence>
<accession>A0A1V9YTZ2</accession>
<comment type="caution">
    <text evidence="5">The sequence shown here is derived from an EMBL/GenBank/DDBJ whole genome shotgun (WGS) entry which is preliminary data.</text>
</comment>
<proteinExistence type="predicted"/>
<dbReference type="AlphaFoldDB" id="A0A1V9YTZ2"/>
<dbReference type="InterPro" id="IPR015943">
    <property type="entry name" value="WD40/YVTN_repeat-like_dom_sf"/>
</dbReference>
<name>A0A1V9YTZ2_9STRA</name>
<evidence type="ECO:0000256" key="4">
    <source>
        <dbReference type="SAM" id="MobiDB-lite"/>
    </source>
</evidence>
<dbReference type="InterPro" id="IPR001680">
    <property type="entry name" value="WD40_rpt"/>
</dbReference>
<dbReference type="PROSITE" id="PS50294">
    <property type="entry name" value="WD_REPEATS_REGION"/>
    <property type="match status" value="2"/>
</dbReference>
<dbReference type="InterPro" id="IPR019775">
    <property type="entry name" value="WD40_repeat_CS"/>
</dbReference>
<evidence type="ECO:0000313" key="5">
    <source>
        <dbReference type="EMBL" id="OQR89236.1"/>
    </source>
</evidence>
<evidence type="ECO:0000256" key="1">
    <source>
        <dbReference type="ARBA" id="ARBA00022574"/>
    </source>
</evidence>
<feature type="region of interest" description="Disordered" evidence="4">
    <location>
        <begin position="1"/>
        <end position="21"/>
    </location>
</feature>
<dbReference type="STRING" id="74557.A0A1V9YTZ2"/>
<dbReference type="PRINTS" id="PR00320">
    <property type="entry name" value="GPROTEINBRPT"/>
</dbReference>
<keyword evidence="6" id="KW-1185">Reference proteome</keyword>
<dbReference type="PROSITE" id="PS50082">
    <property type="entry name" value="WD_REPEATS_2"/>
    <property type="match status" value="2"/>
</dbReference>
<feature type="compositionally biased region" description="Polar residues" evidence="4">
    <location>
        <begin position="1"/>
        <end position="16"/>
    </location>
</feature>
<dbReference type="InterPro" id="IPR020472">
    <property type="entry name" value="WD40_PAC1"/>
</dbReference>
<keyword evidence="1 3" id="KW-0853">WD repeat</keyword>